<organism evidence="1 2">
    <name type="scientific">Kaistia geumhonensis</name>
    <dbReference type="NCBI Taxonomy" id="410839"/>
    <lineage>
        <taxon>Bacteria</taxon>
        <taxon>Pseudomonadati</taxon>
        <taxon>Pseudomonadota</taxon>
        <taxon>Alphaproteobacteria</taxon>
        <taxon>Hyphomicrobiales</taxon>
        <taxon>Kaistiaceae</taxon>
        <taxon>Kaistia</taxon>
    </lineage>
</organism>
<reference evidence="1 2" key="1">
    <citation type="submission" date="2023-07" db="EMBL/GenBank/DDBJ databases">
        <title>Genomic Encyclopedia of Type Strains, Phase IV (KMG-IV): sequencing the most valuable type-strain genomes for metagenomic binning, comparative biology and taxonomic classification.</title>
        <authorList>
            <person name="Goeker M."/>
        </authorList>
    </citation>
    <scope>NUCLEOTIDE SEQUENCE [LARGE SCALE GENOMIC DNA]</scope>
    <source>
        <strain evidence="1 2">B1-1</strain>
    </source>
</reference>
<proteinExistence type="predicted"/>
<evidence type="ECO:0000313" key="1">
    <source>
        <dbReference type="EMBL" id="MDQ0516769.1"/>
    </source>
</evidence>
<protein>
    <submittedName>
        <fullName evidence="1">Uncharacterized protein</fullName>
    </submittedName>
</protein>
<accession>A0ABU0M734</accession>
<dbReference type="EMBL" id="JAUSWJ010000001">
    <property type="protein sequence ID" value="MDQ0516769.1"/>
    <property type="molecule type" value="Genomic_DNA"/>
</dbReference>
<name>A0ABU0M734_9HYPH</name>
<sequence>MAKRIRNFIDRAFSRTVDLKMLHRLLSPYLEQIGLDWATLPTGDPKRREAIFNLFAKADLRFPAPLQFALYNISTLSTDAGARFIQEIATEMGVDVLAAHRIDGAPDDLRFTPRFMALATWLDHRVVFDKALSAAAFLTHTTKLERDADREDVEPRHHEQGVQDAFAEAVRTHFLGRYNGRYCDVRWFEDEDLLRVLILHGSKPETKNVDQGGAEDTLKFREIVQSTIEFDPRQGSIAVGSKSATDAKTLVKLFGEHILGDKEIFEASAKEQLYTLEPLQRQGASFKFHLDESGDITHVALREVRVDEAQVTKTGRLKRSPWFLTLGDTDNALKRLKVVAPEIEIDDVRIVHAKIDVTIEVEGTETVVPVTIRPPRTVSMRDHSHERLILEMLEDNDIRKRRRSDQAAAAAE</sequence>
<evidence type="ECO:0000313" key="2">
    <source>
        <dbReference type="Proteomes" id="UP001223743"/>
    </source>
</evidence>
<keyword evidence="2" id="KW-1185">Reference proteome</keyword>
<gene>
    <name evidence="1" type="ORF">QO015_002382</name>
</gene>
<dbReference type="RefSeq" id="WP_266279181.1">
    <property type="nucleotide sequence ID" value="NZ_JAPKNF010000001.1"/>
</dbReference>
<comment type="caution">
    <text evidence="1">The sequence shown here is derived from an EMBL/GenBank/DDBJ whole genome shotgun (WGS) entry which is preliminary data.</text>
</comment>
<dbReference type="Proteomes" id="UP001223743">
    <property type="component" value="Unassembled WGS sequence"/>
</dbReference>